<organism evidence="1">
    <name type="scientific">marine sediment metagenome</name>
    <dbReference type="NCBI Taxonomy" id="412755"/>
    <lineage>
        <taxon>unclassified sequences</taxon>
        <taxon>metagenomes</taxon>
        <taxon>ecological metagenomes</taxon>
    </lineage>
</organism>
<gene>
    <name evidence="1" type="ORF">LCGC14_0441810</name>
</gene>
<name>A0A0F9T3E0_9ZZZZ</name>
<proteinExistence type="predicted"/>
<evidence type="ECO:0000313" key="1">
    <source>
        <dbReference type="EMBL" id="KKN69322.1"/>
    </source>
</evidence>
<protein>
    <submittedName>
        <fullName evidence="1">Uncharacterized protein</fullName>
    </submittedName>
</protein>
<accession>A0A0F9T3E0</accession>
<dbReference type="EMBL" id="LAZR01000428">
    <property type="protein sequence ID" value="KKN69322.1"/>
    <property type="molecule type" value="Genomic_DNA"/>
</dbReference>
<comment type="caution">
    <text evidence="1">The sequence shown here is derived from an EMBL/GenBank/DDBJ whole genome shotgun (WGS) entry which is preliminary data.</text>
</comment>
<sequence length="105" mass="12197">MSYMKALCPYTFLDGESGGDYVYEDCSGEIYGANMTTETALDILFSELSYKDDNLILMTCLKAICNNLDIKLRDKPLEIEEFIDLQFGIHKKFRKKFEKDKEKLK</sequence>
<reference evidence="1" key="1">
    <citation type="journal article" date="2015" name="Nature">
        <title>Complex archaea that bridge the gap between prokaryotes and eukaryotes.</title>
        <authorList>
            <person name="Spang A."/>
            <person name="Saw J.H."/>
            <person name="Jorgensen S.L."/>
            <person name="Zaremba-Niedzwiedzka K."/>
            <person name="Martijn J."/>
            <person name="Lind A.E."/>
            <person name="van Eijk R."/>
            <person name="Schleper C."/>
            <person name="Guy L."/>
            <person name="Ettema T.J."/>
        </authorList>
    </citation>
    <scope>NUCLEOTIDE SEQUENCE</scope>
</reference>
<dbReference type="AlphaFoldDB" id="A0A0F9T3E0"/>